<dbReference type="PROSITE" id="PS51671">
    <property type="entry name" value="ACT"/>
    <property type="match status" value="1"/>
</dbReference>
<dbReference type="CDD" id="cd13631">
    <property type="entry name" value="PBP2_Ct-PDT_like"/>
    <property type="match status" value="1"/>
</dbReference>
<evidence type="ECO:0000256" key="5">
    <source>
        <dbReference type="ARBA" id="ARBA00023222"/>
    </source>
</evidence>
<dbReference type="SUPFAM" id="SSF53850">
    <property type="entry name" value="Periplasmic binding protein-like II"/>
    <property type="match status" value="1"/>
</dbReference>
<dbReference type="CDD" id="cd04905">
    <property type="entry name" value="ACT_CM-PDT"/>
    <property type="match status" value="1"/>
</dbReference>
<keyword evidence="3" id="KW-0028">Amino-acid biosynthesis</keyword>
<dbReference type="PROSITE" id="PS51171">
    <property type="entry name" value="PREPHENATE_DEHYDR_3"/>
    <property type="match status" value="1"/>
</dbReference>
<sequence>MKKIAIQGIAGSFHEDAARNYFGDEEIEVVECKSFQRVCELIDSDQVDIAVMAIENSIAGSIIQNYSLIRDFHLRVIGEIYIHIQMNLMMLPGAKPEDVKTIYSHPIAIRQCTEYIEKYYPNATIQENQDTAASGKLLVQQKLTDAAAIGNLRTAELYGLNVIDKGIESNKKNYTRFWILSKHANHSKDSNKASICFEVGHYYGALAKVLNIFSEHQINLNRILSVPILGKPNEYTIHVDVEWDSMENYEHAIHLILKTVSSLSILGEYVRGELEIQNQ</sequence>
<keyword evidence="4" id="KW-0057">Aromatic amino acid biosynthesis</keyword>
<feature type="domain" description="ACT" evidence="9">
    <location>
        <begin position="194"/>
        <end position="272"/>
    </location>
</feature>
<dbReference type="EC" id="4.2.1.51" evidence="2"/>
<gene>
    <name evidence="10" type="ORF">SAMN05216283_11921</name>
</gene>
<dbReference type="GO" id="GO:0009094">
    <property type="term" value="P:L-phenylalanine biosynthetic process"/>
    <property type="evidence" value="ECO:0007669"/>
    <property type="project" value="UniProtKB-UniPathway"/>
</dbReference>
<dbReference type="InterPro" id="IPR002912">
    <property type="entry name" value="ACT_dom"/>
</dbReference>
<comment type="catalytic activity">
    <reaction evidence="7">
        <text>prephenate + H(+) = 3-phenylpyruvate + CO2 + H2O</text>
        <dbReference type="Rhea" id="RHEA:21648"/>
        <dbReference type="ChEBI" id="CHEBI:15377"/>
        <dbReference type="ChEBI" id="CHEBI:15378"/>
        <dbReference type="ChEBI" id="CHEBI:16526"/>
        <dbReference type="ChEBI" id="CHEBI:18005"/>
        <dbReference type="ChEBI" id="CHEBI:29934"/>
        <dbReference type="EC" id="4.2.1.51"/>
    </reaction>
</comment>
<dbReference type="GO" id="GO:0005737">
    <property type="term" value="C:cytoplasm"/>
    <property type="evidence" value="ECO:0007669"/>
    <property type="project" value="TreeGrafter"/>
</dbReference>
<dbReference type="Gene3D" id="3.30.70.260">
    <property type="match status" value="1"/>
</dbReference>
<dbReference type="InterPro" id="IPR045865">
    <property type="entry name" value="ACT-like_dom_sf"/>
</dbReference>
<name>A0A1I2MFQ9_9BACT</name>
<evidence type="ECO:0000256" key="3">
    <source>
        <dbReference type="ARBA" id="ARBA00022605"/>
    </source>
</evidence>
<dbReference type="PANTHER" id="PTHR21022:SF19">
    <property type="entry name" value="PREPHENATE DEHYDRATASE-RELATED"/>
    <property type="match status" value="1"/>
</dbReference>
<comment type="pathway">
    <text evidence="1">Amino-acid biosynthesis; L-phenylalanine biosynthesis; phenylpyruvate from prephenate: step 1/1.</text>
</comment>
<dbReference type="InterPro" id="IPR001086">
    <property type="entry name" value="Preph_deHydtase"/>
</dbReference>
<dbReference type="Gene3D" id="3.40.190.10">
    <property type="entry name" value="Periplasmic binding protein-like II"/>
    <property type="match status" value="2"/>
</dbReference>
<reference evidence="10 11" key="1">
    <citation type="submission" date="2016-10" db="EMBL/GenBank/DDBJ databases">
        <authorList>
            <person name="de Groot N.N."/>
        </authorList>
    </citation>
    <scope>NUCLEOTIDE SEQUENCE [LARGE SCALE GENOMIC DNA]</scope>
    <source>
        <strain evidence="10 11">CGMCC 1.9156</strain>
    </source>
</reference>
<dbReference type="EMBL" id="FONW01000019">
    <property type="protein sequence ID" value="SFF88001.1"/>
    <property type="molecule type" value="Genomic_DNA"/>
</dbReference>
<dbReference type="Pfam" id="PF00800">
    <property type="entry name" value="PDT"/>
    <property type="match status" value="1"/>
</dbReference>
<keyword evidence="6" id="KW-0456">Lyase</keyword>
<accession>A0A1I2MFQ9</accession>
<dbReference type="PANTHER" id="PTHR21022">
    <property type="entry name" value="PREPHENATE DEHYDRATASE P PROTEIN"/>
    <property type="match status" value="1"/>
</dbReference>
<evidence type="ECO:0000256" key="6">
    <source>
        <dbReference type="ARBA" id="ARBA00023239"/>
    </source>
</evidence>
<evidence type="ECO:0000256" key="2">
    <source>
        <dbReference type="ARBA" id="ARBA00013147"/>
    </source>
</evidence>
<feature type="domain" description="Prephenate dehydratase" evidence="8">
    <location>
        <begin position="3"/>
        <end position="182"/>
    </location>
</feature>
<evidence type="ECO:0000313" key="11">
    <source>
        <dbReference type="Proteomes" id="UP000198964"/>
    </source>
</evidence>
<keyword evidence="11" id="KW-1185">Reference proteome</keyword>
<evidence type="ECO:0000256" key="1">
    <source>
        <dbReference type="ARBA" id="ARBA00004741"/>
    </source>
</evidence>
<keyword evidence="5" id="KW-0584">Phenylalanine biosynthesis</keyword>
<evidence type="ECO:0000259" key="8">
    <source>
        <dbReference type="PROSITE" id="PS51171"/>
    </source>
</evidence>
<dbReference type="STRING" id="655355.SAMN05216283_11921"/>
<evidence type="ECO:0000256" key="4">
    <source>
        <dbReference type="ARBA" id="ARBA00023141"/>
    </source>
</evidence>
<evidence type="ECO:0000259" key="9">
    <source>
        <dbReference type="PROSITE" id="PS51671"/>
    </source>
</evidence>
<evidence type="ECO:0000313" key="10">
    <source>
        <dbReference type="EMBL" id="SFF88001.1"/>
    </source>
</evidence>
<dbReference type="SUPFAM" id="SSF55021">
    <property type="entry name" value="ACT-like"/>
    <property type="match status" value="1"/>
</dbReference>
<dbReference type="RefSeq" id="WP_093921713.1">
    <property type="nucleotide sequence ID" value="NZ_FONW01000019.1"/>
</dbReference>
<dbReference type="UniPathway" id="UPA00121">
    <property type="reaction ID" value="UER00345"/>
</dbReference>
<organism evidence="10 11">
    <name type="scientific">Sunxiuqinia elliptica</name>
    <dbReference type="NCBI Taxonomy" id="655355"/>
    <lineage>
        <taxon>Bacteria</taxon>
        <taxon>Pseudomonadati</taxon>
        <taxon>Bacteroidota</taxon>
        <taxon>Bacteroidia</taxon>
        <taxon>Marinilabiliales</taxon>
        <taxon>Prolixibacteraceae</taxon>
        <taxon>Sunxiuqinia</taxon>
    </lineage>
</organism>
<dbReference type="GO" id="GO:0004664">
    <property type="term" value="F:prephenate dehydratase activity"/>
    <property type="evidence" value="ECO:0007669"/>
    <property type="project" value="UniProtKB-EC"/>
</dbReference>
<protein>
    <recommendedName>
        <fullName evidence="2">prephenate dehydratase</fullName>
        <ecNumber evidence="2">4.2.1.51</ecNumber>
    </recommendedName>
</protein>
<evidence type="ECO:0000256" key="7">
    <source>
        <dbReference type="ARBA" id="ARBA00047848"/>
    </source>
</evidence>
<dbReference type="AlphaFoldDB" id="A0A1I2MFQ9"/>
<dbReference type="Proteomes" id="UP000198964">
    <property type="component" value="Unassembled WGS sequence"/>
</dbReference>
<proteinExistence type="predicted"/>